<keyword evidence="2 5" id="KW-0812">Transmembrane</keyword>
<dbReference type="EMBL" id="CP079105">
    <property type="protein sequence ID" value="QXQ13118.1"/>
    <property type="molecule type" value="Genomic_DNA"/>
</dbReference>
<dbReference type="RefSeq" id="WP_066471161.1">
    <property type="nucleotide sequence ID" value="NZ_CBCRUZ010000011.1"/>
</dbReference>
<evidence type="ECO:0000256" key="1">
    <source>
        <dbReference type="ARBA" id="ARBA00004141"/>
    </source>
</evidence>
<feature type="transmembrane region" description="Helical" evidence="5">
    <location>
        <begin position="93"/>
        <end position="112"/>
    </location>
</feature>
<dbReference type="PANTHER" id="PTHR33514">
    <property type="entry name" value="PROTEIN ABCI12, CHLOROPLASTIC"/>
    <property type="match status" value="1"/>
</dbReference>
<proteinExistence type="predicted"/>
<dbReference type="Pfam" id="PF02361">
    <property type="entry name" value="CbiQ"/>
    <property type="match status" value="1"/>
</dbReference>
<dbReference type="PANTHER" id="PTHR33514:SF13">
    <property type="entry name" value="PROTEIN ABCI12, CHLOROPLASTIC"/>
    <property type="match status" value="1"/>
</dbReference>
<evidence type="ECO:0000256" key="2">
    <source>
        <dbReference type="ARBA" id="ARBA00022692"/>
    </source>
</evidence>
<reference evidence="6" key="1">
    <citation type="submission" date="2021-07" db="EMBL/GenBank/DDBJ databases">
        <title>Candidatus Kaistella beijingensis sp. nov. isolated from a municipal wastewater treatment plant is involved in sludge foaming.</title>
        <authorList>
            <person name="Song Y."/>
            <person name="Liu S.-J."/>
        </authorList>
    </citation>
    <scope>NUCLEOTIDE SEQUENCE</scope>
    <source>
        <strain evidence="6">DSM 43998</strain>
    </source>
</reference>
<evidence type="ECO:0000256" key="4">
    <source>
        <dbReference type="ARBA" id="ARBA00023136"/>
    </source>
</evidence>
<keyword evidence="3 5" id="KW-1133">Transmembrane helix</keyword>
<feature type="transmembrane region" description="Helical" evidence="5">
    <location>
        <begin position="224"/>
        <end position="244"/>
    </location>
</feature>
<evidence type="ECO:0000313" key="6">
    <source>
        <dbReference type="EMBL" id="QXQ13118.1"/>
    </source>
</evidence>
<comment type="subcellular location">
    <subcellularLocation>
        <location evidence="1">Membrane</location>
        <topology evidence="1">Multi-pass membrane protein</topology>
    </subcellularLocation>
</comment>
<feature type="transmembrane region" description="Helical" evidence="5">
    <location>
        <begin position="69"/>
        <end position="87"/>
    </location>
</feature>
<feature type="transmembrane region" description="Helical" evidence="5">
    <location>
        <begin position="34"/>
        <end position="57"/>
    </location>
</feature>
<evidence type="ECO:0000256" key="3">
    <source>
        <dbReference type="ARBA" id="ARBA00022989"/>
    </source>
</evidence>
<dbReference type="CDD" id="cd16914">
    <property type="entry name" value="EcfT"/>
    <property type="match status" value="1"/>
</dbReference>
<name>A0ABX8S5J7_9ACTN</name>
<protein>
    <submittedName>
        <fullName evidence="6">Energy-coupling factor transporter transmembrane protein EcfT</fullName>
    </submittedName>
</protein>
<keyword evidence="7" id="KW-1185">Reference proteome</keyword>
<evidence type="ECO:0000313" key="7">
    <source>
        <dbReference type="Proteomes" id="UP000887023"/>
    </source>
</evidence>
<organism evidence="6 7">
    <name type="scientific">Skermania pinensis</name>
    <dbReference type="NCBI Taxonomy" id="39122"/>
    <lineage>
        <taxon>Bacteria</taxon>
        <taxon>Bacillati</taxon>
        <taxon>Actinomycetota</taxon>
        <taxon>Actinomycetes</taxon>
        <taxon>Mycobacteriales</taxon>
        <taxon>Gordoniaceae</taxon>
        <taxon>Skermania</taxon>
    </lineage>
</organism>
<evidence type="ECO:0000256" key="5">
    <source>
        <dbReference type="SAM" id="Phobius"/>
    </source>
</evidence>
<dbReference type="Proteomes" id="UP000887023">
    <property type="component" value="Chromosome"/>
</dbReference>
<accession>A0ABX8S5J7</accession>
<sequence length="249" mass="26689">MSTVLLRQVPGTSVVHRLWAGTKLIGVVVLGLPLVWFPIWPVLGITFACFVSICVSARIPLTALPRLRWWFWAVLLGYGLIYLPAGLDAVSSYARLVALGLLLVGSGFLIVWTTPLNEVAPAFATLAAPLRRLRLPVDEWAVTIALCLRGLPLLVDELRLLRAARRLRPRGADRTGRNTLLADLATATLAVATRRAGELGEAITARGGTGQLTAAVRGPTWRDAVALTGLIAVAGFELWLYLVLGGSSG</sequence>
<gene>
    <name evidence="6" type="ORF">KV203_14635</name>
</gene>
<dbReference type="InterPro" id="IPR003339">
    <property type="entry name" value="ABC/ECF_trnsptr_transmembrane"/>
</dbReference>
<keyword evidence="4 5" id="KW-0472">Membrane</keyword>